<evidence type="ECO:0000313" key="2">
    <source>
        <dbReference type="Proteomes" id="UP000663859"/>
    </source>
</evidence>
<name>A0A8J2BLS2_9BACT</name>
<dbReference type="Proteomes" id="UP000663859">
    <property type="component" value="Unassembled WGS sequence"/>
</dbReference>
<evidence type="ECO:0000313" key="1">
    <source>
        <dbReference type="EMBL" id="CAF0700321.1"/>
    </source>
</evidence>
<comment type="caution">
    <text evidence="1">The sequence shown here is derived from an EMBL/GenBank/DDBJ whole genome shotgun (WGS) entry which is preliminary data.</text>
</comment>
<protein>
    <submittedName>
        <fullName evidence="1">Uncharacterized protein</fullName>
    </submittedName>
</protein>
<sequence length="408" mass="43034">MPSIPIVRTGAKIGQYSPSQIVPASAFDNPIDTLFGALNDPVGYINPLSDIGTTNAYAVAFPSGVNLTTAYPQGLAIVFKPANTNTGTSTLNVNSLGVKPIVRYDGSTLFPSDIVAGSFAMVFYDSTSGNWVLLNPAGGLLTAFQNPGLIGHVLRATNDVLGQTPTSGGTTTLYWLPWKGRMTSIWDSTSNRWRILEFGGVSFSISGSAANTLYAIGAYWNGSSVVFGSFQVSNANFLPSGFFTDPVWGVASGGINWRLIGWYYTKGTTPSVYWNESVGGLLSFDICNVHGESKYPFVVGGPVEIIVGGSGPFGFCTARQSLSTSYGSWSNVEPNYEITIGTVTLTPYGQSAAKIPGSAALVGRAAQNWGNVSGGGSTFLSYTTLFSHIGPYFCGSITGNVDLVTWYA</sequence>
<reference evidence="1" key="1">
    <citation type="submission" date="2021-02" db="EMBL/GenBank/DDBJ databases">
        <authorList>
            <person name="Cremers G."/>
            <person name="Picone N."/>
        </authorList>
    </citation>
    <scope>NUCLEOTIDE SEQUENCE</scope>
    <source>
        <strain evidence="1">PQ17</strain>
    </source>
</reference>
<accession>A0A8J2BLS2</accession>
<proteinExistence type="predicted"/>
<dbReference type="AlphaFoldDB" id="A0A8J2BLS2"/>
<dbReference type="EMBL" id="CAJNOB010000029">
    <property type="protein sequence ID" value="CAF0700321.1"/>
    <property type="molecule type" value="Genomic_DNA"/>
</dbReference>
<organism evidence="1 2">
    <name type="scientific">Candidatus Methylacidithermus pantelleriae</name>
    <dbReference type="NCBI Taxonomy" id="2744239"/>
    <lineage>
        <taxon>Bacteria</taxon>
        <taxon>Pseudomonadati</taxon>
        <taxon>Verrucomicrobiota</taxon>
        <taxon>Methylacidiphilae</taxon>
        <taxon>Methylacidiphilales</taxon>
        <taxon>Methylacidiphilaceae</taxon>
        <taxon>Candidatus Methylacidithermus</taxon>
    </lineage>
</organism>
<gene>
    <name evidence="1" type="ORF">MPNT_350011</name>
</gene>
<keyword evidence="2" id="KW-1185">Reference proteome</keyword>